<protein>
    <submittedName>
        <fullName evidence="1">DUF2199 domain-containing protein</fullName>
    </submittedName>
</protein>
<organism evidence="1 2">
    <name type="scientific">Leptothoe kymatousa TAU-MAC 1615</name>
    <dbReference type="NCBI Taxonomy" id="2364775"/>
    <lineage>
        <taxon>Bacteria</taxon>
        <taxon>Bacillati</taxon>
        <taxon>Cyanobacteriota</taxon>
        <taxon>Cyanophyceae</taxon>
        <taxon>Nodosilineales</taxon>
        <taxon>Cymatolegaceae</taxon>
        <taxon>Leptothoe</taxon>
        <taxon>Leptothoe kymatousa</taxon>
    </lineage>
</organism>
<comment type="caution">
    <text evidence="1">The sequence shown here is derived from an EMBL/GenBank/DDBJ whole genome shotgun (WGS) entry which is preliminary data.</text>
</comment>
<dbReference type="Pfam" id="PF09965">
    <property type="entry name" value="DUF2199"/>
    <property type="match status" value="1"/>
</dbReference>
<sequence length="161" mass="18434">MTYKCKCCGKIHDALPDLGFDRPTYAASVPDGEFTSRVQLDQDLCVLDEEHYFIRGILLIPVHGYEQDFGLGVWVSQKKENFERYVDNFDTADIGPFFGWLSNEFMYGDQSTLSLKTMAHFQGEGLRPLILLEESDHPLSIAQRKGISLDEAWTFVHQHLN</sequence>
<gene>
    <name evidence="1" type="ORF">IXB28_01320</name>
</gene>
<reference evidence="1 2" key="1">
    <citation type="journal article" date="2021" name="Mar. Drugs">
        <title>Genome Reduction and Secondary Metabolism of the Marine Sponge-Associated Cyanobacterium Leptothoe.</title>
        <authorList>
            <person name="Konstantinou D."/>
            <person name="Popin R.V."/>
            <person name="Fewer D.P."/>
            <person name="Sivonen K."/>
            <person name="Gkelis S."/>
        </authorList>
    </citation>
    <scope>NUCLEOTIDE SEQUENCE [LARGE SCALE GENOMIC DNA]</scope>
    <source>
        <strain evidence="1 2">TAU-MAC 1615</strain>
    </source>
</reference>
<name>A0ABS5XYZ6_9CYAN</name>
<dbReference type="EMBL" id="JADOER010000002">
    <property type="protein sequence ID" value="MBT9310833.1"/>
    <property type="molecule type" value="Genomic_DNA"/>
</dbReference>
<proteinExistence type="predicted"/>
<keyword evidence="2" id="KW-1185">Reference proteome</keyword>
<dbReference type="Proteomes" id="UP001196661">
    <property type="component" value="Unassembled WGS sequence"/>
</dbReference>
<dbReference type="RefSeq" id="WP_215616732.1">
    <property type="nucleotide sequence ID" value="NZ_JADOER010000002.1"/>
</dbReference>
<evidence type="ECO:0000313" key="2">
    <source>
        <dbReference type="Proteomes" id="UP001196661"/>
    </source>
</evidence>
<evidence type="ECO:0000313" key="1">
    <source>
        <dbReference type="EMBL" id="MBT9310833.1"/>
    </source>
</evidence>
<dbReference type="InterPro" id="IPR018697">
    <property type="entry name" value="DUF2199"/>
</dbReference>
<accession>A0ABS5XYZ6</accession>